<comment type="function">
    <text evidence="15">A helicase/nuclease that prepares dsDNA breaks (DSB) for recombinational DNA repair. Binds to DSBs and unwinds DNA via a highly rapid and processive ATP-dependent bidirectional helicase activity. Unwinds dsDNA until it encounters a Chi (crossover hotspot instigator) sequence from the 3' direction. Cuts ssDNA a few nucleotides 3' to the Chi site. The properties and activities of the enzyme are changed at Chi. The Chi-altered holoenzyme produces a long 3'-ssDNA overhang and facilitates RecA-binding to the ssDNA for homologous DNA recombination and repair. Holoenzyme degrades any linearized DNA that is unable to undergo homologous recombination. In the holoenzyme this subunit contributes ATPase, 3'-5' helicase, exonuclease activity and loads RecA onto ssDNA.</text>
</comment>
<protein>
    <recommendedName>
        <fullName evidence="15">RecBCD enzyme subunit RecB</fullName>
        <ecNumber evidence="15">3.1.11.5</ecNumber>
        <ecNumber evidence="15">5.6.2.4</ecNumber>
    </recommendedName>
    <alternativeName>
        <fullName evidence="15">DNA 3'-5' helicase subunit RecB</fullName>
    </alternativeName>
    <alternativeName>
        <fullName evidence="15">Exonuclease V subunit RecB</fullName>
        <shortName evidence="15">ExoV subunit RecB</shortName>
    </alternativeName>
    <alternativeName>
        <fullName evidence="15">Helicase/nuclease RecBCD subunit RecB</fullName>
    </alternativeName>
</protein>
<dbReference type="PANTHER" id="PTHR11070">
    <property type="entry name" value="UVRD / RECB / PCRA DNA HELICASE FAMILY MEMBER"/>
    <property type="match status" value="1"/>
</dbReference>
<dbReference type="PANTHER" id="PTHR11070:SF23">
    <property type="entry name" value="RECBCD ENZYME SUBUNIT RECB"/>
    <property type="match status" value="1"/>
</dbReference>
<dbReference type="InterPro" id="IPR014017">
    <property type="entry name" value="DNA_helicase_UvrD-like_C"/>
</dbReference>
<evidence type="ECO:0000256" key="12">
    <source>
        <dbReference type="ARBA" id="ARBA00023235"/>
    </source>
</evidence>
<evidence type="ECO:0000256" key="3">
    <source>
        <dbReference type="ARBA" id="ARBA00022741"/>
    </source>
</evidence>
<dbReference type="PROSITE" id="PS51217">
    <property type="entry name" value="UVRD_HELICASE_CTER"/>
    <property type="match status" value="1"/>
</dbReference>
<dbReference type="GO" id="GO:0005829">
    <property type="term" value="C:cytosol"/>
    <property type="evidence" value="ECO:0007669"/>
    <property type="project" value="TreeGrafter"/>
</dbReference>
<dbReference type="GeneID" id="49322144"/>
<keyword evidence="6 15" id="KW-0347">Helicase</keyword>
<dbReference type="InterPro" id="IPR038726">
    <property type="entry name" value="PDDEXK_AddAB-type"/>
</dbReference>
<keyword evidence="9 15" id="KW-0460">Magnesium</keyword>
<evidence type="ECO:0000256" key="10">
    <source>
        <dbReference type="ARBA" id="ARBA00023125"/>
    </source>
</evidence>
<feature type="binding site" evidence="16">
    <location>
        <begin position="25"/>
        <end position="32"/>
    </location>
    <ligand>
        <name>ATP</name>
        <dbReference type="ChEBI" id="CHEBI:30616"/>
    </ligand>
</feature>
<evidence type="ECO:0000256" key="7">
    <source>
        <dbReference type="ARBA" id="ARBA00022839"/>
    </source>
</evidence>
<feature type="binding site" evidence="15">
    <location>
        <position position="1138"/>
    </location>
    <ligand>
        <name>Mg(2+)</name>
        <dbReference type="ChEBI" id="CHEBI:18420"/>
    </ligand>
</feature>
<dbReference type="NCBIfam" id="TIGR00609">
    <property type="entry name" value="recB"/>
    <property type="match status" value="1"/>
</dbReference>
<evidence type="ECO:0000256" key="5">
    <source>
        <dbReference type="ARBA" id="ARBA00022801"/>
    </source>
</evidence>
<dbReference type="Proteomes" id="UP000245055">
    <property type="component" value="Unassembled WGS sequence"/>
</dbReference>
<organism evidence="20 21">
    <name type="scientific">Dickeya dianthicola</name>
    <dbReference type="NCBI Taxonomy" id="204039"/>
    <lineage>
        <taxon>Bacteria</taxon>
        <taxon>Pseudomonadati</taxon>
        <taxon>Pseudomonadota</taxon>
        <taxon>Gammaproteobacteria</taxon>
        <taxon>Enterobacterales</taxon>
        <taxon>Pectobacteriaceae</taxon>
        <taxon>Dickeya</taxon>
    </lineage>
</organism>
<evidence type="ECO:0000256" key="2">
    <source>
        <dbReference type="ARBA" id="ARBA00022723"/>
    </source>
</evidence>
<dbReference type="EMBL" id="QESZ01000013">
    <property type="protein sequence ID" value="PWD73720.1"/>
    <property type="molecule type" value="Genomic_DNA"/>
</dbReference>
<dbReference type="InterPro" id="IPR011604">
    <property type="entry name" value="PDDEXK-like_dom_sf"/>
</dbReference>
<feature type="active site" description="For nuclease activity" evidence="15">
    <location>
        <position position="1138"/>
    </location>
</feature>
<feature type="domain" description="UvrD-like helicase C-terminal" evidence="19">
    <location>
        <begin position="480"/>
        <end position="786"/>
    </location>
</feature>
<dbReference type="Gene3D" id="3.90.320.10">
    <property type="match status" value="1"/>
</dbReference>
<evidence type="ECO:0000256" key="16">
    <source>
        <dbReference type="PROSITE-ProRule" id="PRU00560"/>
    </source>
</evidence>
<dbReference type="Gene3D" id="1.10.3170.10">
    <property type="entry name" value="Recbcd, chain B, domain 2"/>
    <property type="match status" value="1"/>
</dbReference>
<evidence type="ECO:0000256" key="4">
    <source>
        <dbReference type="ARBA" id="ARBA00022763"/>
    </source>
</evidence>
<dbReference type="GO" id="GO:0043138">
    <property type="term" value="F:3'-5' DNA helicase activity"/>
    <property type="evidence" value="ECO:0007669"/>
    <property type="project" value="UniProtKB-UniRule"/>
</dbReference>
<comment type="catalytic activity">
    <reaction evidence="13 15">
        <text>Couples ATP hydrolysis with the unwinding of duplex DNA by translocating in the 3'-5' direction.</text>
        <dbReference type="EC" id="5.6.2.4"/>
    </reaction>
</comment>
<feature type="region of interest" description="DNA-binding and helicase activity, interacts with RecC" evidence="15">
    <location>
        <begin position="1"/>
        <end position="896"/>
    </location>
</feature>
<comment type="subunit">
    <text evidence="15">Heterotrimer of RecB, RecC and RecD. All subunits contribute to DNA-binding. Interacts with RecA.</text>
</comment>
<comment type="caution">
    <text evidence="20">The sequence shown here is derived from an EMBL/GenBank/DDBJ whole genome shotgun (WGS) entry which is preliminary data.</text>
</comment>
<sequence length="1236" mass="139155">MTAHSLPSPLDVLRFPLAGSRLIEASAGTGKTFTIAMLYVRLVLGHGGEQAFSRPLNPPEILVVTFTDAATRELRDRIRARLAQAAGYFQPDGKDGKDGKDDKDDKDDEADPLLRALRADYPPEQWPACARKLQLAAEWMDEAAVSTIHGWCNRMLGEHAFDSGSLFNQTLETDQSDVLLEVVRDYWRTFFFPLDARDVLELRDSWSSPEHFYRSVTPLLEYADEIGIDDLPAQIFSAVREEKTRQLTALKAPWPQWCGELRDLLNAAVAQKKADGRKLQARYFEAWLDKLQHWAASDETTLDIGTGWTRLTPQGLRECWKVPEETPQHPALTAMEALQQQLSDLPEPRSQLLRHACRWVSQRFRHEQESRAQMGFQDLLTRLDAALRGDNGERLAQRIRRQFPVAMIDEFQDTDPLQYRIFDTLYRVADNDPQQGLILIGDPKQAIYAFRGADIYTYLRARRDTDGRHYTLGTNFRSTQAMVGAVNQVFMQAENRADGAGAFLFRQPDGGNPVPFLPVQANGRDEAWILEGAAAAALTCWTLATDQPLSSAEYRQRMAAGCAREMVRLLQLGGQGRAGFAVPGQALRPVRPGDMAVLVNTGREAMAVRAQLSARGVRSVYLSDRESVFDSPQAGELHCWLAACADPENDRLLRAALATPLLGLSWQALDRLNHDEQEWERRVMQFVRYQSCWRQQGVLPMLRRLMWEFDVPRRLLAADNARALTDVLHLSELLQQASVHLDGEHALIRYLAEQCQADNPGGDTLKLRLESDADLVKVVTVHKSKGLEYPLVFLPFACAFRAVNQRDVPLKYHDDDGQPRLELTASDEAVQRADHERLGEDLRKFYVALTRARYALWLGMAPLKELEKSAPGYLLGAGEPLEPAQLAQPLSAWCGAHSRMAPLPETDDEVYRAELNTPALGQEPPLPDMRRHRWRITSYSGLQLAPEGHYREFREPSAGDVPEVQSAQQETFSEPQAFAEHLPPLPAGLDMYSFPRGAAPGSFLHGLLEWAGKEGFAALAAERHRVEDQVARRCNRQGWTQWIPMLTDWLMALLSQPLALPTSPGSAVSLAGLTQYQVEMEFWFALSQVDTQVLDQQVSAATLAGEPRAVLMREQLNGMLKGFIDLVFEHQGRYYVLDYKSNWLGADAADYDPPRMARAMLDHRYDLQLALYLFALHRLLKSRLPDYDYDRHVGGALYLFLRSSQAPGGGVFAQRPDWALMEALERLFSGETEATA</sequence>
<dbReference type="InterPro" id="IPR027417">
    <property type="entry name" value="P-loop_NTPase"/>
</dbReference>
<dbReference type="RefSeq" id="WP_024110007.1">
    <property type="nucleotide sequence ID" value="NZ_CP031560.1"/>
</dbReference>
<feature type="region of interest" description="Nuclease activity, interacts with RecD and RecA" evidence="15">
    <location>
        <begin position="933"/>
        <end position="1236"/>
    </location>
</feature>
<comment type="domain">
    <text evidence="15">The N-terminal DNA-binding domain is a ssDNA-dependent ATPase and has ATP-dependent 3'-5' helicase function. This domain interacts with RecC.</text>
</comment>
<evidence type="ECO:0000256" key="17">
    <source>
        <dbReference type="SAM" id="MobiDB-lite"/>
    </source>
</evidence>
<evidence type="ECO:0000313" key="21">
    <source>
        <dbReference type="Proteomes" id="UP000245055"/>
    </source>
</evidence>
<evidence type="ECO:0000256" key="14">
    <source>
        <dbReference type="ARBA" id="ARBA00048988"/>
    </source>
</evidence>
<dbReference type="InterPro" id="IPR014016">
    <property type="entry name" value="UvrD-like_ATP-bd"/>
</dbReference>
<feature type="binding site" evidence="15">
    <location>
        <position position="1125"/>
    </location>
    <ligand>
        <name>Mg(2+)</name>
        <dbReference type="ChEBI" id="CHEBI:18420"/>
    </ligand>
</feature>
<keyword evidence="5 15" id="KW-0378">Hydrolase</keyword>
<keyword evidence="7 15" id="KW-0269">Exonuclease</keyword>
<proteinExistence type="inferred from homology"/>
<keyword evidence="2 15" id="KW-0479">Metal-binding</keyword>
<feature type="domain" description="UvrD-like helicase ATP-binding" evidence="18">
    <location>
        <begin position="4"/>
        <end position="479"/>
    </location>
</feature>
<dbReference type="SUPFAM" id="SSF52540">
    <property type="entry name" value="P-loop containing nucleoside triphosphate hydrolases"/>
    <property type="match status" value="1"/>
</dbReference>
<comment type="miscellaneous">
    <text evidence="15">In the RecBCD complex, RecB has a slow 3'-5' helicase, an exonuclease activity and loads RecA onto ssDNA, RecD has a fast 5'-3' helicase activity, while RecC stimulates the ATPase and processivity of the RecB helicase and contributes to recognition of the Chi site.</text>
</comment>
<comment type="similarity">
    <text evidence="15">Belongs to the helicase family. UvrD subfamily.</text>
</comment>
<dbReference type="AlphaFoldDB" id="A0AAX1MWX4"/>
<evidence type="ECO:0000259" key="19">
    <source>
        <dbReference type="PROSITE" id="PS51217"/>
    </source>
</evidence>
<evidence type="ECO:0000256" key="8">
    <source>
        <dbReference type="ARBA" id="ARBA00022840"/>
    </source>
</evidence>
<evidence type="ECO:0000256" key="15">
    <source>
        <dbReference type="HAMAP-Rule" id="MF_01485"/>
    </source>
</evidence>
<comment type="catalytic activity">
    <reaction evidence="15">
        <text>Exonucleolytic cleavage (in the presence of ATP) in either 5'- to 3'- or 3'- to 5'-direction to yield 5'-phosphooligonucleotides.</text>
        <dbReference type="EC" id="3.1.11.5"/>
    </reaction>
</comment>
<dbReference type="InterPro" id="IPR000212">
    <property type="entry name" value="DNA_helicase_UvrD/REP"/>
</dbReference>
<dbReference type="SUPFAM" id="SSF52980">
    <property type="entry name" value="Restriction endonuclease-like"/>
    <property type="match status" value="1"/>
</dbReference>
<evidence type="ECO:0000256" key="1">
    <source>
        <dbReference type="ARBA" id="ARBA00022722"/>
    </source>
</evidence>
<dbReference type="Gene3D" id="3.40.50.300">
    <property type="entry name" value="P-loop containing nucleotide triphosphate hydrolases"/>
    <property type="match status" value="2"/>
</dbReference>
<feature type="region of interest" description="Disordered" evidence="17">
    <location>
        <begin position="89"/>
        <end position="108"/>
    </location>
</feature>
<feature type="binding site" evidence="15">
    <location>
        <position position="1005"/>
    </location>
    <ligand>
        <name>Mg(2+)</name>
        <dbReference type="ChEBI" id="CHEBI:18420"/>
    </ligand>
</feature>
<feature type="compositionally biased region" description="Basic and acidic residues" evidence="17">
    <location>
        <begin position="92"/>
        <end position="103"/>
    </location>
</feature>
<keyword evidence="10 15" id="KW-0238">DNA-binding</keyword>
<dbReference type="InterPro" id="IPR004586">
    <property type="entry name" value="RecB"/>
</dbReference>
<dbReference type="Pfam" id="PF12705">
    <property type="entry name" value="PDDEXK_1"/>
    <property type="match status" value="1"/>
</dbReference>
<dbReference type="GO" id="GO:0003677">
    <property type="term" value="F:DNA binding"/>
    <property type="evidence" value="ECO:0007669"/>
    <property type="project" value="UniProtKB-UniRule"/>
</dbReference>
<name>A0AAX1MWX4_9GAMM</name>
<evidence type="ECO:0000256" key="13">
    <source>
        <dbReference type="ARBA" id="ARBA00034617"/>
    </source>
</evidence>
<evidence type="ECO:0000256" key="9">
    <source>
        <dbReference type="ARBA" id="ARBA00022842"/>
    </source>
</evidence>
<keyword evidence="11 15" id="KW-0234">DNA repair</keyword>
<dbReference type="EC" id="3.1.11.5" evidence="15"/>
<evidence type="ECO:0000256" key="11">
    <source>
        <dbReference type="ARBA" id="ARBA00023204"/>
    </source>
</evidence>
<reference evidence="20 21" key="1">
    <citation type="submission" date="2018-05" db="EMBL/GenBank/DDBJ databases">
        <title>Genomic diversity of pathogens causing Blackleg of Potato in Pakistan.</title>
        <authorList>
            <person name="Sarfraz S."/>
            <person name="Riaz K."/>
            <person name="Oulghazi S."/>
            <person name="Cigna J."/>
            <person name="Sahi S.T."/>
            <person name="Khan S.H."/>
            <person name="Hameed A."/>
            <person name="Faure D."/>
        </authorList>
    </citation>
    <scope>NUCLEOTIDE SEQUENCE [LARGE SCALE GENOMIC DNA]</scope>
    <source>
        <strain evidence="20 21">SS70</strain>
    </source>
</reference>
<evidence type="ECO:0000259" key="18">
    <source>
        <dbReference type="PROSITE" id="PS51198"/>
    </source>
</evidence>
<dbReference type="GO" id="GO:0008854">
    <property type="term" value="F:exodeoxyribonuclease V activity"/>
    <property type="evidence" value="ECO:0007669"/>
    <property type="project" value="UniProtKB-EC"/>
</dbReference>
<keyword evidence="8 15" id="KW-0067">ATP-binding</keyword>
<dbReference type="Pfam" id="PF00580">
    <property type="entry name" value="UvrD-helicase"/>
    <property type="match status" value="1"/>
</dbReference>
<comment type="domain">
    <text evidence="15">The C-terminal domain has nuclease activity and interacts with RecD. It interacts with RecA, facilitating its loading onto ssDNA.</text>
</comment>
<dbReference type="CDD" id="cd22352">
    <property type="entry name" value="RecB_C-like"/>
    <property type="match status" value="1"/>
</dbReference>
<dbReference type="GO" id="GO:0000287">
    <property type="term" value="F:magnesium ion binding"/>
    <property type="evidence" value="ECO:0007669"/>
    <property type="project" value="UniProtKB-UniRule"/>
</dbReference>
<comment type="cofactor">
    <cofactor evidence="15">
        <name>Mg(2+)</name>
        <dbReference type="ChEBI" id="CHEBI:18420"/>
    </cofactor>
    <text evidence="15">Binds 1 Mg(2+) ion per subunit.</text>
</comment>
<dbReference type="GO" id="GO:0005524">
    <property type="term" value="F:ATP binding"/>
    <property type="evidence" value="ECO:0007669"/>
    <property type="project" value="UniProtKB-UniRule"/>
</dbReference>
<dbReference type="InterPro" id="IPR011335">
    <property type="entry name" value="Restrct_endonuc-II-like"/>
</dbReference>
<keyword evidence="1 15" id="KW-0540">Nuclease</keyword>
<keyword evidence="4 15" id="KW-0227">DNA damage</keyword>
<keyword evidence="12 15" id="KW-0413">Isomerase</keyword>
<dbReference type="GO" id="GO:0000724">
    <property type="term" value="P:double-strand break repair via homologous recombination"/>
    <property type="evidence" value="ECO:0007669"/>
    <property type="project" value="UniProtKB-UniRule"/>
</dbReference>
<accession>A0AAX1MWX4</accession>
<dbReference type="HAMAP" id="MF_01485">
    <property type="entry name" value="RecB"/>
    <property type="match status" value="1"/>
</dbReference>
<dbReference type="PROSITE" id="PS51198">
    <property type="entry name" value="UVRD_HELICASE_ATP_BIND"/>
    <property type="match status" value="1"/>
</dbReference>
<evidence type="ECO:0000313" key="20">
    <source>
        <dbReference type="EMBL" id="PWD73720.1"/>
    </source>
</evidence>
<gene>
    <name evidence="15 20" type="primary">recB</name>
    <name evidence="20" type="ORF">DF213_10115</name>
</gene>
<dbReference type="GO" id="GO:0009338">
    <property type="term" value="C:exodeoxyribonuclease V complex"/>
    <property type="evidence" value="ECO:0007669"/>
    <property type="project" value="TreeGrafter"/>
</dbReference>
<comment type="catalytic activity">
    <reaction evidence="14 15">
        <text>ATP + H2O = ADP + phosphate + H(+)</text>
        <dbReference type="Rhea" id="RHEA:13065"/>
        <dbReference type="ChEBI" id="CHEBI:15377"/>
        <dbReference type="ChEBI" id="CHEBI:15378"/>
        <dbReference type="ChEBI" id="CHEBI:30616"/>
        <dbReference type="ChEBI" id="CHEBI:43474"/>
        <dbReference type="ChEBI" id="CHEBI:456216"/>
        <dbReference type="EC" id="5.6.2.4"/>
    </reaction>
</comment>
<keyword evidence="3 15" id="KW-0547">Nucleotide-binding</keyword>
<dbReference type="Pfam" id="PF13361">
    <property type="entry name" value="UvrD_C"/>
    <property type="match status" value="1"/>
</dbReference>
<dbReference type="Gene3D" id="1.10.486.10">
    <property type="entry name" value="PCRA, domain 4"/>
    <property type="match status" value="1"/>
</dbReference>
<dbReference type="EC" id="5.6.2.4" evidence="15"/>
<evidence type="ECO:0000256" key="6">
    <source>
        <dbReference type="ARBA" id="ARBA00022806"/>
    </source>
</evidence>